<accession>A0A5C6P109</accession>
<dbReference type="PROSITE" id="PS50003">
    <property type="entry name" value="PH_DOMAIN"/>
    <property type="match status" value="1"/>
</dbReference>
<dbReference type="SMART" id="SM00233">
    <property type="entry name" value="PH"/>
    <property type="match status" value="1"/>
</dbReference>
<dbReference type="PROSITE" id="PS00509">
    <property type="entry name" value="RAS_GTPASE_ACTIV_1"/>
    <property type="match status" value="1"/>
</dbReference>
<keyword evidence="9" id="KW-1185">Reference proteome</keyword>
<dbReference type="Pfam" id="PF00168">
    <property type="entry name" value="C2"/>
    <property type="match status" value="1"/>
</dbReference>
<dbReference type="InterPro" id="IPR057606">
    <property type="entry name" value="SynGAP1-like_PH"/>
</dbReference>
<evidence type="ECO:0000256" key="4">
    <source>
        <dbReference type="SAM" id="MobiDB-lite"/>
    </source>
</evidence>
<dbReference type="Pfam" id="PF00616">
    <property type="entry name" value="RasGAP"/>
    <property type="match status" value="2"/>
</dbReference>
<dbReference type="PROSITE" id="PS50018">
    <property type="entry name" value="RAS_GTPASE_ACTIV_2"/>
    <property type="match status" value="1"/>
</dbReference>
<dbReference type="CDD" id="cd22249">
    <property type="entry name" value="UDM1_RNF168_RNF169-like"/>
    <property type="match status" value="1"/>
</dbReference>
<evidence type="ECO:0000256" key="1">
    <source>
        <dbReference type="ARBA" id="ARBA00022468"/>
    </source>
</evidence>
<dbReference type="InterPro" id="IPR039360">
    <property type="entry name" value="Ras_GTPase"/>
</dbReference>
<feature type="coiled-coil region" evidence="3">
    <location>
        <begin position="1079"/>
        <end position="1138"/>
    </location>
</feature>
<evidence type="ECO:0000313" key="9">
    <source>
        <dbReference type="Proteomes" id="UP000324091"/>
    </source>
</evidence>
<feature type="domain" description="Ras-GAP" evidence="7">
    <location>
        <begin position="419"/>
        <end position="636"/>
    </location>
</feature>
<feature type="region of interest" description="Disordered" evidence="4">
    <location>
        <begin position="1172"/>
        <end position="1216"/>
    </location>
</feature>
<dbReference type="CDD" id="cd22265">
    <property type="entry name" value="UDM1_RNF168"/>
    <property type="match status" value="1"/>
</dbReference>
<feature type="domain" description="PH" evidence="5">
    <location>
        <begin position="32"/>
        <end position="274"/>
    </location>
</feature>
<organism evidence="8 9">
    <name type="scientific">Takifugu flavidus</name>
    <name type="common">sansaifugu</name>
    <dbReference type="NCBI Taxonomy" id="433684"/>
    <lineage>
        <taxon>Eukaryota</taxon>
        <taxon>Metazoa</taxon>
        <taxon>Chordata</taxon>
        <taxon>Craniata</taxon>
        <taxon>Vertebrata</taxon>
        <taxon>Euteleostomi</taxon>
        <taxon>Actinopterygii</taxon>
        <taxon>Neopterygii</taxon>
        <taxon>Teleostei</taxon>
        <taxon>Neoteleostei</taxon>
        <taxon>Acanthomorphata</taxon>
        <taxon>Eupercaria</taxon>
        <taxon>Tetraodontiformes</taxon>
        <taxon>Tetradontoidea</taxon>
        <taxon>Tetraodontidae</taxon>
        <taxon>Takifugu</taxon>
    </lineage>
</organism>
<feature type="domain" description="C2" evidence="6">
    <location>
        <begin position="265"/>
        <end position="382"/>
    </location>
</feature>
<evidence type="ECO:0000256" key="3">
    <source>
        <dbReference type="SAM" id="Coils"/>
    </source>
</evidence>
<evidence type="ECO:0000313" key="8">
    <source>
        <dbReference type="EMBL" id="TWW73223.1"/>
    </source>
</evidence>
<dbReference type="InterPro" id="IPR008936">
    <property type="entry name" value="Rho_GTPase_activation_prot"/>
</dbReference>
<dbReference type="PANTHER" id="PTHR10194:SF52">
    <property type="entry name" value="RAS GTPASE-ACTIVATING PROTEIN NGAP"/>
    <property type="match status" value="1"/>
</dbReference>
<keyword evidence="1" id="KW-0343">GTPase activation</keyword>
<feature type="region of interest" description="Disordered" evidence="4">
    <location>
        <begin position="971"/>
        <end position="999"/>
    </location>
</feature>
<feature type="region of interest" description="Disordered" evidence="4">
    <location>
        <begin position="1056"/>
        <end position="1075"/>
    </location>
</feature>
<dbReference type="InterPro" id="IPR023152">
    <property type="entry name" value="RasGAP_CS"/>
</dbReference>
<keyword evidence="2" id="KW-0597">Phosphoprotein</keyword>
<dbReference type="SUPFAM" id="SSF49562">
    <property type="entry name" value="C2 domain (Calcium/lipid-binding domain, CaLB)"/>
    <property type="match status" value="1"/>
</dbReference>
<feature type="region of interest" description="Disordered" evidence="4">
    <location>
        <begin position="771"/>
        <end position="861"/>
    </location>
</feature>
<dbReference type="Pfam" id="PF12004">
    <property type="entry name" value="DAB2P_C"/>
    <property type="match status" value="2"/>
</dbReference>
<evidence type="ECO:0000259" key="5">
    <source>
        <dbReference type="PROSITE" id="PS50003"/>
    </source>
</evidence>
<dbReference type="Gene3D" id="2.60.40.150">
    <property type="entry name" value="C2 domain"/>
    <property type="match status" value="1"/>
</dbReference>
<dbReference type="PANTHER" id="PTHR10194">
    <property type="entry name" value="RAS GTPASE-ACTIVATING PROTEINS"/>
    <property type="match status" value="1"/>
</dbReference>
<feature type="compositionally biased region" description="Low complexity" evidence="4">
    <location>
        <begin position="840"/>
        <end position="861"/>
    </location>
</feature>
<evidence type="ECO:0000259" key="7">
    <source>
        <dbReference type="PROSITE" id="PS50018"/>
    </source>
</evidence>
<dbReference type="SMART" id="SM00239">
    <property type="entry name" value="C2"/>
    <property type="match status" value="1"/>
</dbReference>
<dbReference type="SMART" id="SM00323">
    <property type="entry name" value="RasGAP"/>
    <property type="match status" value="1"/>
</dbReference>
<dbReference type="InterPro" id="IPR001936">
    <property type="entry name" value="RasGAP_dom"/>
</dbReference>
<dbReference type="CDD" id="cd05136">
    <property type="entry name" value="RasGAP_DAB2IP"/>
    <property type="match status" value="1"/>
</dbReference>
<dbReference type="Proteomes" id="UP000324091">
    <property type="component" value="Chromosome 15"/>
</dbReference>
<proteinExistence type="predicted"/>
<dbReference type="GO" id="GO:0005096">
    <property type="term" value="F:GTPase activator activity"/>
    <property type="evidence" value="ECO:0007669"/>
    <property type="project" value="UniProtKB-KW"/>
</dbReference>
<comment type="caution">
    <text evidence="8">The sequence shown here is derived from an EMBL/GenBank/DDBJ whole genome shotgun (WGS) entry which is preliminary data.</text>
</comment>
<dbReference type="SUPFAM" id="SSF48350">
    <property type="entry name" value="GTPase activation domain, GAP"/>
    <property type="match status" value="1"/>
</dbReference>
<feature type="compositionally biased region" description="Basic and acidic residues" evidence="4">
    <location>
        <begin position="1172"/>
        <end position="1206"/>
    </location>
</feature>
<dbReference type="SUPFAM" id="SSF50729">
    <property type="entry name" value="PH domain-like"/>
    <property type="match status" value="2"/>
</dbReference>
<dbReference type="PROSITE" id="PS50004">
    <property type="entry name" value="C2"/>
    <property type="match status" value="1"/>
</dbReference>
<dbReference type="EMBL" id="RHFK02000007">
    <property type="protein sequence ID" value="TWW73223.1"/>
    <property type="molecule type" value="Genomic_DNA"/>
</dbReference>
<dbReference type="InterPro" id="IPR035892">
    <property type="entry name" value="C2_domain_sf"/>
</dbReference>
<dbReference type="InterPro" id="IPR001849">
    <property type="entry name" value="PH_domain"/>
</dbReference>
<sequence>MDSDSVSGDVDSVHGGRNLLGPLVEQLLVDAVTQQQGWLRVYDVHGPPAYHFSCGQRSYSNSGSWERKFCILTDSQLILVSKDEEVGSEALDSPSKARSLRRTVSVPSDGQFPELPAESAAVLDVSSGRSPRRRSLSSALASEKSGIVGNTNLSPFKVSGFFSKRFKGSIKRKKNQIKLDRNTSVRLMGPGTERCAEPPQLKETSSRESLSPGSTVEAVDLHLEEEVSTKPLHSSILGRDFCFQMTYSGGTKCFSCSSASERDKWMENLRRTLQPNKENCRRAENLLRLWVIEAKDLPPKKSYFCELCLDDVLYARTTSKMRHDSLFWGEFFEFCSLPPTQNITVHIYRDVDRKKKDKSNYVGLVNITVADVRGRHFVERWYPTVSILPMERYKEFAEFTTTNYSVLCSVLEPVISVRNKEEVARALVHILHSTGRAKDFLTDLVMSEVDRCADHDVLIFRENTLATKAIEEYLKLVGQKYLQDALGEFIKALYESEENCEVDPSRCSAAKLPEHQSNLKMCCELAFCKIINSYWYHRTPDGLGAPCRWRHLLGDAGDNVFPRELKEVFASWKQQCSLGGHPPDIGRRLISSSLFLRFLCPAIMSPSLFRLMQEYPDDRTSRTLTLIAKVIQNLANFTRFGTKEEYMAFMNDFLEHEWAGMLRFLTEISDPDALSSSPGFEGYVDLGHELSVLHHLLWEVVSQLDKATLAKLGPLPRILGEISRCLATPTATAIQQQDNSSAHSISTSLSSGLQRIFEDPVDSQLLRGQSPVSHMVERPSQRQIPQLTQPPPLHNLLTNPAGPRLPHGRSISLLDLQDPDNHGPVGPPLQGATACLATRSSSENLSSESSQASHSTSEELSIQVGATDGAAPCSIQVGATDGAAPCSIQVGATDGAAPCSIQVGATDGAAPCRSPHGLGGRWSNQKVDCSSPARCTLGGGQLPAATAIAILCQNSAAGTAHVIKVEQQSRAGGGATAPQSLAQSALPHNGDGSVNVEVMTSGPTAQQPLTYAVENTSLPPMNPSQLPQQVGSPVEVGVVMSPVERTAAWVLNNSQYKEEERVDRSRGDGRSPEKYESEIVRLKERLHSSGRRLQEYERRLLAQEQHMQKLLQEYERRLEDSEERLRRQQEEKDGQMKSIICRLMAVEEELKRDHAEMQLVIEAKEKIIDAQTERRPVAANRTERRPVAANRTERRPVAANETERRPSLLMRPSAGRSLLIGPSAGRSLLIGPSAGRSLRPSHERRIGSLDAANSRLMAALTQVKERYSSPHLRNGLSTGTSSYVLWSPVGPVHMSSGPQWDQFICPLVPSRTRTYVLWSPDQDICPLVPSGTHQHPDRGETKHSLQDYYDPDDPASDVICAVPVLEFRAEKKNVFL</sequence>
<dbReference type="Gene3D" id="2.30.29.30">
    <property type="entry name" value="Pleckstrin-homology domain (PH domain)/Phosphotyrosine-binding domain (PTB)"/>
    <property type="match status" value="1"/>
</dbReference>
<feature type="region of interest" description="Disordered" evidence="4">
    <location>
        <begin position="187"/>
        <end position="213"/>
    </location>
</feature>
<reference evidence="8 9" key="1">
    <citation type="submission" date="2019-04" db="EMBL/GenBank/DDBJ databases">
        <title>Chromosome genome assembly for Takifugu flavidus.</title>
        <authorList>
            <person name="Xiao S."/>
        </authorList>
    </citation>
    <scope>NUCLEOTIDE SEQUENCE [LARGE SCALE GENOMIC DNA]</scope>
    <source>
        <strain evidence="8">HTHZ2018</strain>
        <tissue evidence="8">Muscle</tissue>
    </source>
</reference>
<feature type="region of interest" description="Disordered" evidence="4">
    <location>
        <begin position="90"/>
        <end position="113"/>
    </location>
</feature>
<dbReference type="InterPro" id="IPR000008">
    <property type="entry name" value="C2_dom"/>
</dbReference>
<protein>
    <submittedName>
        <fullName evidence="8">Ras GTPase-activating protein nGAP RAS protein activator-like 2</fullName>
    </submittedName>
</protein>
<evidence type="ECO:0000259" key="6">
    <source>
        <dbReference type="PROSITE" id="PS50004"/>
    </source>
</evidence>
<evidence type="ECO:0000256" key="2">
    <source>
        <dbReference type="ARBA" id="ARBA00022553"/>
    </source>
</evidence>
<gene>
    <name evidence="8" type="ORF">D4764_15G0006170</name>
</gene>
<dbReference type="Gene3D" id="1.10.506.10">
    <property type="entry name" value="GTPase Activation - p120gap, domain 1"/>
    <property type="match status" value="1"/>
</dbReference>
<dbReference type="InterPro" id="IPR021887">
    <property type="entry name" value="DAB2P_C"/>
</dbReference>
<keyword evidence="3" id="KW-0175">Coiled coil</keyword>
<name>A0A5C6P109_9TELE</name>
<dbReference type="Pfam" id="PF25321">
    <property type="entry name" value="PH_RASGAP"/>
    <property type="match status" value="1"/>
</dbReference>
<dbReference type="InterPro" id="IPR011993">
    <property type="entry name" value="PH-like_dom_sf"/>
</dbReference>